<dbReference type="SUPFAM" id="SSF54849">
    <property type="entry name" value="GroEL-intermediate domain like"/>
    <property type="match status" value="1"/>
</dbReference>
<proteinExistence type="predicted"/>
<sequence>MQLVQLFSGNTHKRLQVCSCWCKFYGFQQWYSQGFDAVISDLQRRAQMISTPEEITQVELKYNKFRNLREVGTIFANGECEIGELIARAMEKDGNTFYNELEGVEGMKLASGTSKSPDSHYDKKISNLHSLVKILELAVNKSRELLIVSEDVESEALSVLILNTHRSGIKVSDIVKNMPMEPNACVWGATLNSCRMYKNTEVAERTASELFSLNTEKTTGSYMLLSNIYAASGRWEDSARVRISAKTKGLKKVAGQSWIEVKKKVHMFTSENSSLQLDLKQVYETLGELTSQMEESDSCVHENIIVPQDF</sequence>
<dbReference type="PANTHER" id="PTHR47926">
    <property type="entry name" value="PENTATRICOPEPTIDE REPEAT-CONTAINING PROTEIN"/>
    <property type="match status" value="1"/>
</dbReference>
<comment type="caution">
    <text evidence="1">The sequence shown here is derived from an EMBL/GenBank/DDBJ whole genome shotgun (WGS) entry which is preliminary data.</text>
</comment>
<dbReference type="InterPro" id="IPR027410">
    <property type="entry name" value="TCP-1-like_intermed_sf"/>
</dbReference>
<dbReference type="Pfam" id="PF20431">
    <property type="entry name" value="E_motif"/>
    <property type="match status" value="1"/>
</dbReference>
<protein>
    <recommendedName>
        <fullName evidence="3">Pentatricopeptide repeat-containing protein</fullName>
    </recommendedName>
</protein>
<organism evidence="1 2">
    <name type="scientific">Xanthoceras sorbifolium</name>
    <dbReference type="NCBI Taxonomy" id="99658"/>
    <lineage>
        <taxon>Eukaryota</taxon>
        <taxon>Viridiplantae</taxon>
        <taxon>Streptophyta</taxon>
        <taxon>Embryophyta</taxon>
        <taxon>Tracheophyta</taxon>
        <taxon>Spermatophyta</taxon>
        <taxon>Magnoliopsida</taxon>
        <taxon>eudicotyledons</taxon>
        <taxon>Gunneridae</taxon>
        <taxon>Pentapetalae</taxon>
        <taxon>rosids</taxon>
        <taxon>malvids</taxon>
        <taxon>Sapindales</taxon>
        <taxon>Sapindaceae</taxon>
        <taxon>Xanthoceroideae</taxon>
        <taxon>Xanthoceras</taxon>
    </lineage>
</organism>
<evidence type="ECO:0000313" key="1">
    <source>
        <dbReference type="EMBL" id="KAH7565498.1"/>
    </source>
</evidence>
<dbReference type="Gene3D" id="1.10.560.10">
    <property type="entry name" value="GroEL-like equatorial domain"/>
    <property type="match status" value="1"/>
</dbReference>
<dbReference type="PANTHER" id="PTHR47926:SF389">
    <property type="entry name" value="PENTATRICOPEPTIDE PROTEIN-RELATED"/>
    <property type="match status" value="1"/>
</dbReference>
<dbReference type="InterPro" id="IPR046848">
    <property type="entry name" value="E_motif"/>
</dbReference>
<dbReference type="InterPro" id="IPR027413">
    <property type="entry name" value="GROEL-like_equatorial_sf"/>
</dbReference>
<accession>A0ABQ8HME7</accession>
<evidence type="ECO:0008006" key="3">
    <source>
        <dbReference type="Google" id="ProtNLM"/>
    </source>
</evidence>
<dbReference type="Gene3D" id="3.50.7.10">
    <property type="entry name" value="GroEL"/>
    <property type="match status" value="1"/>
</dbReference>
<keyword evidence="2" id="KW-1185">Reference proteome</keyword>
<reference evidence="1 2" key="1">
    <citation type="submission" date="2021-02" db="EMBL/GenBank/DDBJ databases">
        <title>Plant Genome Project.</title>
        <authorList>
            <person name="Zhang R.-G."/>
        </authorList>
    </citation>
    <scope>NUCLEOTIDE SEQUENCE [LARGE SCALE GENOMIC DNA]</scope>
    <source>
        <tissue evidence="1">Leaves</tissue>
    </source>
</reference>
<dbReference type="Gene3D" id="3.30.260.10">
    <property type="entry name" value="TCP-1-like chaperonin intermediate domain"/>
    <property type="match status" value="1"/>
</dbReference>
<gene>
    <name evidence="1" type="ORF">JRO89_XS09G0218600</name>
</gene>
<evidence type="ECO:0000313" key="2">
    <source>
        <dbReference type="Proteomes" id="UP000827721"/>
    </source>
</evidence>
<name>A0ABQ8HME7_9ROSI</name>
<dbReference type="InterPro" id="IPR027409">
    <property type="entry name" value="GroEL-like_apical_dom_sf"/>
</dbReference>
<dbReference type="Proteomes" id="UP000827721">
    <property type="component" value="Unassembled WGS sequence"/>
</dbReference>
<dbReference type="EMBL" id="JAFEMO010000009">
    <property type="protein sequence ID" value="KAH7565498.1"/>
    <property type="molecule type" value="Genomic_DNA"/>
</dbReference>
<dbReference type="SUPFAM" id="SSF52029">
    <property type="entry name" value="GroEL apical domain-like"/>
    <property type="match status" value="1"/>
</dbReference>
<dbReference type="InterPro" id="IPR046960">
    <property type="entry name" value="PPR_At4g14850-like_plant"/>
</dbReference>